<protein>
    <submittedName>
        <fullName evidence="1">Uncharacterized protein</fullName>
    </submittedName>
</protein>
<dbReference type="AlphaFoldDB" id="A0A0G0EAC0"/>
<reference evidence="1 2" key="1">
    <citation type="journal article" date="2015" name="Nature">
        <title>rRNA introns, odd ribosomes, and small enigmatic genomes across a large radiation of phyla.</title>
        <authorList>
            <person name="Brown C.T."/>
            <person name="Hug L.A."/>
            <person name="Thomas B.C."/>
            <person name="Sharon I."/>
            <person name="Castelle C.J."/>
            <person name="Singh A."/>
            <person name="Wilkins M.J."/>
            <person name="Williams K.H."/>
            <person name="Banfield J.F."/>
        </authorList>
    </citation>
    <scope>NUCLEOTIDE SEQUENCE [LARGE SCALE GENOMIC DNA]</scope>
</reference>
<gene>
    <name evidence="1" type="ORF">UR61_C0048G0005</name>
</gene>
<accession>A0A0G0EAC0</accession>
<proteinExistence type="predicted"/>
<dbReference type="EMBL" id="LBPV01000048">
    <property type="protein sequence ID" value="KKP64332.1"/>
    <property type="molecule type" value="Genomic_DNA"/>
</dbReference>
<sequence length="189" mass="21303">MLPKIERYNAKERLKIIKESLNFLGELLPKDSVLEINLRNSGERAKYFKPNVESGLKEAQFLPERARLNTDDVSVIFFDRDGNKGLFLADRVPSKQNRMGLPGFLEVPGRAFYGVTWGKESPEVFSNLGNPLFTGESHKMGENDVCALYSLCHIVSGFSLAIEKDKESGETSYSLIGVRELERYPTPLL</sequence>
<name>A0A0G0EAC0_9BACT</name>
<evidence type="ECO:0000313" key="1">
    <source>
        <dbReference type="EMBL" id="KKP64332.1"/>
    </source>
</evidence>
<evidence type="ECO:0000313" key="2">
    <source>
        <dbReference type="Proteomes" id="UP000033866"/>
    </source>
</evidence>
<comment type="caution">
    <text evidence="1">The sequence shown here is derived from an EMBL/GenBank/DDBJ whole genome shotgun (WGS) entry which is preliminary data.</text>
</comment>
<dbReference type="Proteomes" id="UP000033866">
    <property type="component" value="Unassembled WGS sequence"/>
</dbReference>
<organism evidence="1 2">
    <name type="scientific">candidate division WS6 bacterium GW2011_GWE1_34_7</name>
    <dbReference type="NCBI Taxonomy" id="1619093"/>
    <lineage>
        <taxon>Bacteria</taxon>
        <taxon>Candidatus Dojkabacteria</taxon>
    </lineage>
</organism>